<sequence length="133" mass="14446">MQVDSCFKVNINPTPSVSAMVNRINAADWHSSSSSSSPANSNSRTVHKTEPIARSSITNQSNSSITGTSADKDPDDPKNYLSELDSVIKELCEANEAAVQATREAARRRHQLGWPNQRNETVLTSSGRQSTNT</sequence>
<organism evidence="4">
    <name type="scientific">Echinostoma caproni</name>
    <dbReference type="NCBI Taxonomy" id="27848"/>
    <lineage>
        <taxon>Eukaryota</taxon>
        <taxon>Metazoa</taxon>
        <taxon>Spiralia</taxon>
        <taxon>Lophotrochozoa</taxon>
        <taxon>Platyhelminthes</taxon>
        <taxon>Trematoda</taxon>
        <taxon>Digenea</taxon>
        <taxon>Plagiorchiida</taxon>
        <taxon>Echinostomata</taxon>
        <taxon>Echinostomatoidea</taxon>
        <taxon>Echinostomatidae</taxon>
        <taxon>Echinostoma</taxon>
    </lineage>
</organism>
<evidence type="ECO:0000313" key="3">
    <source>
        <dbReference type="Proteomes" id="UP000272942"/>
    </source>
</evidence>
<evidence type="ECO:0000256" key="1">
    <source>
        <dbReference type="SAM" id="MobiDB-lite"/>
    </source>
</evidence>
<feature type="region of interest" description="Disordered" evidence="1">
    <location>
        <begin position="28"/>
        <end position="81"/>
    </location>
</feature>
<gene>
    <name evidence="2" type="ORF">ECPE_LOCUS2134</name>
</gene>
<dbReference type="Proteomes" id="UP000272942">
    <property type="component" value="Unassembled WGS sequence"/>
</dbReference>
<reference evidence="4" key="1">
    <citation type="submission" date="2016-06" db="UniProtKB">
        <authorList>
            <consortium name="WormBaseParasite"/>
        </authorList>
    </citation>
    <scope>IDENTIFICATION</scope>
</reference>
<accession>A0A183A599</accession>
<dbReference type="EMBL" id="UZAN01039428">
    <property type="protein sequence ID" value="VDP65502.1"/>
    <property type="molecule type" value="Genomic_DNA"/>
</dbReference>
<evidence type="ECO:0000313" key="4">
    <source>
        <dbReference type="WBParaSite" id="ECPE_0000213401-mRNA-1"/>
    </source>
</evidence>
<dbReference type="AlphaFoldDB" id="A0A183A599"/>
<dbReference type="OrthoDB" id="10495423at2759"/>
<feature type="compositionally biased region" description="Low complexity" evidence="1">
    <location>
        <begin position="31"/>
        <end position="43"/>
    </location>
</feature>
<feature type="region of interest" description="Disordered" evidence="1">
    <location>
        <begin position="101"/>
        <end position="133"/>
    </location>
</feature>
<proteinExistence type="predicted"/>
<dbReference type="WBParaSite" id="ECPE_0000213401-mRNA-1">
    <property type="protein sequence ID" value="ECPE_0000213401-mRNA-1"/>
    <property type="gene ID" value="ECPE_0000213401"/>
</dbReference>
<reference evidence="2 3" key="2">
    <citation type="submission" date="2018-11" db="EMBL/GenBank/DDBJ databases">
        <authorList>
            <consortium name="Pathogen Informatics"/>
        </authorList>
    </citation>
    <scope>NUCLEOTIDE SEQUENCE [LARGE SCALE GENOMIC DNA]</scope>
    <source>
        <strain evidence="2 3">Egypt</strain>
    </source>
</reference>
<name>A0A183A599_9TREM</name>
<feature type="compositionally biased region" description="Polar residues" evidence="1">
    <location>
        <begin position="114"/>
        <end position="133"/>
    </location>
</feature>
<feature type="compositionally biased region" description="Low complexity" evidence="1">
    <location>
        <begin position="55"/>
        <end position="69"/>
    </location>
</feature>
<keyword evidence="3" id="KW-1185">Reference proteome</keyword>
<evidence type="ECO:0000313" key="2">
    <source>
        <dbReference type="EMBL" id="VDP65502.1"/>
    </source>
</evidence>
<protein>
    <submittedName>
        <fullName evidence="2 4">Uncharacterized protein</fullName>
    </submittedName>
</protein>